<dbReference type="EMBL" id="CAJVPT010020546">
    <property type="protein sequence ID" value="CAG8648903.1"/>
    <property type="molecule type" value="Genomic_DNA"/>
</dbReference>
<accession>A0ACA9NJG3</accession>
<organism evidence="1 2">
    <name type="scientific">Acaulospora colombiana</name>
    <dbReference type="NCBI Taxonomy" id="27376"/>
    <lineage>
        <taxon>Eukaryota</taxon>
        <taxon>Fungi</taxon>
        <taxon>Fungi incertae sedis</taxon>
        <taxon>Mucoromycota</taxon>
        <taxon>Glomeromycotina</taxon>
        <taxon>Glomeromycetes</taxon>
        <taxon>Diversisporales</taxon>
        <taxon>Acaulosporaceae</taxon>
        <taxon>Acaulospora</taxon>
    </lineage>
</organism>
<evidence type="ECO:0000313" key="1">
    <source>
        <dbReference type="EMBL" id="CAG8648903.1"/>
    </source>
</evidence>
<feature type="non-terminal residue" evidence="1">
    <location>
        <position position="1"/>
    </location>
</feature>
<name>A0ACA9NJG3_9GLOM</name>
<protein>
    <submittedName>
        <fullName evidence="1">12648_t:CDS:1</fullName>
    </submittedName>
</protein>
<reference evidence="1" key="1">
    <citation type="submission" date="2021-06" db="EMBL/GenBank/DDBJ databases">
        <authorList>
            <person name="Kallberg Y."/>
            <person name="Tangrot J."/>
            <person name="Rosling A."/>
        </authorList>
    </citation>
    <scope>NUCLEOTIDE SEQUENCE</scope>
    <source>
        <strain evidence="1">CL356</strain>
    </source>
</reference>
<dbReference type="Proteomes" id="UP000789525">
    <property type="component" value="Unassembled WGS sequence"/>
</dbReference>
<sequence length="111" mass="12333">NWALTWINQVDADIPKAYGGCHRTRLTVDPLVFDCLSKTSEPKLWSTLSGLRVNDMMSDLECCNVQESGAWRGLSGRGGRDQDLICGLEHSISETGDPRNGKAYEPHTILR</sequence>
<evidence type="ECO:0000313" key="2">
    <source>
        <dbReference type="Proteomes" id="UP000789525"/>
    </source>
</evidence>
<proteinExistence type="predicted"/>
<comment type="caution">
    <text evidence="1">The sequence shown here is derived from an EMBL/GenBank/DDBJ whole genome shotgun (WGS) entry which is preliminary data.</text>
</comment>
<gene>
    <name evidence="1" type="ORF">ACOLOM_LOCUS8184</name>
</gene>
<keyword evidence="2" id="KW-1185">Reference proteome</keyword>